<proteinExistence type="predicted"/>
<accession>A0A382ESK4</accession>
<name>A0A382ESK4_9ZZZZ</name>
<sequence length="99" mass="9767">SATSAALDASGLSGHANGAKLSITRAWWGLAGSVEIQFKGASSDTHALRLAGSGEYVGGPAIKNGATNGTATSGDLESIGASATGFIILELRKDASFTA</sequence>
<dbReference type="AlphaFoldDB" id="A0A382ESK4"/>
<reference evidence="1" key="1">
    <citation type="submission" date="2018-05" db="EMBL/GenBank/DDBJ databases">
        <authorList>
            <person name="Lanie J.A."/>
            <person name="Ng W.-L."/>
            <person name="Kazmierczak K.M."/>
            <person name="Andrzejewski T.M."/>
            <person name="Davidsen T.M."/>
            <person name="Wayne K.J."/>
            <person name="Tettelin H."/>
            <person name="Glass J.I."/>
            <person name="Rusch D."/>
            <person name="Podicherti R."/>
            <person name="Tsui H.-C.T."/>
            <person name="Winkler M.E."/>
        </authorList>
    </citation>
    <scope>NUCLEOTIDE SEQUENCE</scope>
</reference>
<gene>
    <name evidence="1" type="ORF">METZ01_LOCUS206193</name>
</gene>
<dbReference type="EMBL" id="UINC01045956">
    <property type="protein sequence ID" value="SVB53339.1"/>
    <property type="molecule type" value="Genomic_DNA"/>
</dbReference>
<protein>
    <submittedName>
        <fullName evidence="1">Uncharacterized protein</fullName>
    </submittedName>
</protein>
<organism evidence="1">
    <name type="scientific">marine metagenome</name>
    <dbReference type="NCBI Taxonomy" id="408172"/>
    <lineage>
        <taxon>unclassified sequences</taxon>
        <taxon>metagenomes</taxon>
        <taxon>ecological metagenomes</taxon>
    </lineage>
</organism>
<evidence type="ECO:0000313" key="1">
    <source>
        <dbReference type="EMBL" id="SVB53339.1"/>
    </source>
</evidence>
<feature type="non-terminal residue" evidence="1">
    <location>
        <position position="1"/>
    </location>
</feature>